<dbReference type="Proteomes" id="UP000198773">
    <property type="component" value="Unassembled WGS sequence"/>
</dbReference>
<dbReference type="InterPro" id="IPR029787">
    <property type="entry name" value="Nucleotide_cyclase"/>
</dbReference>
<dbReference type="PANTHER" id="PTHR44757:SF2">
    <property type="entry name" value="BIOFILM ARCHITECTURE MAINTENANCE PROTEIN MBAA"/>
    <property type="match status" value="1"/>
</dbReference>
<feature type="domain" description="EAL" evidence="1">
    <location>
        <begin position="506"/>
        <end position="759"/>
    </location>
</feature>
<dbReference type="CDD" id="cd01949">
    <property type="entry name" value="GGDEF"/>
    <property type="match status" value="1"/>
</dbReference>
<dbReference type="Gene3D" id="3.20.20.450">
    <property type="entry name" value="EAL domain"/>
    <property type="match status" value="1"/>
</dbReference>
<sequence length="773" mass="88035">MAKLRQNIWFLFALLFLGSCVLLTFFLHQRWQLVLQEHSQQQHTQVQQLASSVQSLLSVQQVLADLYHDQLVQLVLAEQLDVEQGTRLLDHLMQNNRYATAYAVARTDGDLLMVSSNRSIEQLGNLRRYTMDHGEFERALASEKLELGRIYYIESLDAWTFPVRKSLRSDDGQAVAVMALGVSLKRELNAFVAPLLLPKKNNVALIRQQDGYYQFFAGEVSNLAERYETPIALSVLQQLQARLGENTGLNLQQLRLSEETHSVRLALPEGRVQAVIRYLPDYQLWAVSKLHSQVMQEAFWHSAWRYLLVYILSQLLLLFLVRTIAQADRSRRAELLFEATHDQLTALPNRNYLRQYKGTLLGSAASGCYLLFLDLDNFKTINDSFGHELGDTVLKEVSRRIKAQASNSAAIVRHGGDEFLIFLPATSEQAAMQLASELIKQLSSPYQVEKLRFVLGASIGIAHYPDHANQLDDLVRAADVAMYEAKKTKNNIYLYSKQLDAHYQRRFAIEQRLRTAIEQQHLFMVYQPQIDSKGQLYGVEALVRWQDPIDGFIPPDQFVPVAENSGQMPLLGQFILRQAFADISKIQQQLQQRFQLSLNISVRQLLHSDFLPQLDAQIQQHELVAEQLTLELTESILIEDHDHVCQLLGSIKQLGCKISMDDFGTGYSSLSMLRTLPVDELKIDKSFVDCMRDDETCRNMTASIIAIGQRMKLLTIAEGVEHSHERDLLLQMGCELYQGYFFARPMPAEQLIGYLQQQSADQSAEGANFNPGQ</sequence>
<dbReference type="PROSITE" id="PS50883">
    <property type="entry name" value="EAL"/>
    <property type="match status" value="1"/>
</dbReference>
<proteinExistence type="predicted"/>
<dbReference type="SMART" id="SM00267">
    <property type="entry name" value="GGDEF"/>
    <property type="match status" value="1"/>
</dbReference>
<evidence type="ECO:0000259" key="2">
    <source>
        <dbReference type="PROSITE" id="PS50887"/>
    </source>
</evidence>
<dbReference type="AlphaFoldDB" id="A0A1H4FGE4"/>
<dbReference type="Pfam" id="PF00563">
    <property type="entry name" value="EAL"/>
    <property type="match status" value="1"/>
</dbReference>
<accession>A0A1H4FGE4</accession>
<reference evidence="3 4" key="1">
    <citation type="submission" date="2016-10" db="EMBL/GenBank/DDBJ databases">
        <authorList>
            <person name="de Groot N.N."/>
        </authorList>
    </citation>
    <scope>NUCLEOTIDE SEQUENCE [LARGE SCALE GENOMIC DNA]</scope>
    <source>
        <strain evidence="3 4">CGMCC 1.3430</strain>
    </source>
</reference>
<dbReference type="InterPro" id="IPR043128">
    <property type="entry name" value="Rev_trsase/Diguanyl_cyclase"/>
</dbReference>
<dbReference type="InterPro" id="IPR035919">
    <property type="entry name" value="EAL_sf"/>
</dbReference>
<dbReference type="SMART" id="SM00052">
    <property type="entry name" value="EAL"/>
    <property type="match status" value="1"/>
</dbReference>
<dbReference type="InterPro" id="IPR052155">
    <property type="entry name" value="Biofilm_reg_signaling"/>
</dbReference>
<name>A0A1H4FGE4_ALKAM</name>
<evidence type="ECO:0000313" key="4">
    <source>
        <dbReference type="Proteomes" id="UP000198773"/>
    </source>
</evidence>
<dbReference type="PROSITE" id="PS50887">
    <property type="entry name" value="GGDEF"/>
    <property type="match status" value="1"/>
</dbReference>
<dbReference type="SUPFAM" id="SSF55073">
    <property type="entry name" value="Nucleotide cyclase"/>
    <property type="match status" value="1"/>
</dbReference>
<dbReference type="OrthoDB" id="9804951at2"/>
<dbReference type="InterPro" id="IPR001633">
    <property type="entry name" value="EAL_dom"/>
</dbReference>
<dbReference type="PANTHER" id="PTHR44757">
    <property type="entry name" value="DIGUANYLATE CYCLASE DGCP"/>
    <property type="match status" value="1"/>
</dbReference>
<feature type="domain" description="GGDEF" evidence="2">
    <location>
        <begin position="366"/>
        <end position="497"/>
    </location>
</feature>
<organism evidence="3 4">
    <name type="scientific">Alkalimonas amylolytica</name>
    <dbReference type="NCBI Taxonomy" id="152573"/>
    <lineage>
        <taxon>Bacteria</taxon>
        <taxon>Pseudomonadati</taxon>
        <taxon>Pseudomonadota</taxon>
        <taxon>Gammaproteobacteria</taxon>
        <taxon>Alkalimonas</taxon>
    </lineage>
</organism>
<dbReference type="Pfam" id="PF00990">
    <property type="entry name" value="GGDEF"/>
    <property type="match status" value="1"/>
</dbReference>
<evidence type="ECO:0000259" key="1">
    <source>
        <dbReference type="PROSITE" id="PS50883"/>
    </source>
</evidence>
<dbReference type="EMBL" id="FNRM01000010">
    <property type="protein sequence ID" value="SEA96117.1"/>
    <property type="molecule type" value="Genomic_DNA"/>
</dbReference>
<protein>
    <submittedName>
        <fullName evidence="3">Diguanylate cyclase (GGDEF) domain-containing protein</fullName>
    </submittedName>
</protein>
<dbReference type="Gene3D" id="3.30.70.270">
    <property type="match status" value="1"/>
</dbReference>
<dbReference type="CDD" id="cd01948">
    <property type="entry name" value="EAL"/>
    <property type="match status" value="1"/>
</dbReference>
<dbReference type="RefSeq" id="WP_091344796.1">
    <property type="nucleotide sequence ID" value="NZ_FNRM01000010.1"/>
</dbReference>
<keyword evidence="4" id="KW-1185">Reference proteome</keyword>
<dbReference type="PROSITE" id="PS51257">
    <property type="entry name" value="PROKAR_LIPOPROTEIN"/>
    <property type="match status" value="1"/>
</dbReference>
<dbReference type="NCBIfam" id="TIGR00254">
    <property type="entry name" value="GGDEF"/>
    <property type="match status" value="1"/>
</dbReference>
<dbReference type="SUPFAM" id="SSF141868">
    <property type="entry name" value="EAL domain-like"/>
    <property type="match status" value="1"/>
</dbReference>
<dbReference type="CDD" id="cd18773">
    <property type="entry name" value="PDC1_HK_sensor"/>
    <property type="match status" value="1"/>
</dbReference>
<dbReference type="STRING" id="152573.SAMN04488051_11051"/>
<gene>
    <name evidence="3" type="ORF">SAMN04488051_11051</name>
</gene>
<dbReference type="Gene3D" id="3.30.450.20">
    <property type="entry name" value="PAS domain"/>
    <property type="match status" value="1"/>
</dbReference>
<evidence type="ECO:0000313" key="3">
    <source>
        <dbReference type="EMBL" id="SEA96117.1"/>
    </source>
</evidence>
<dbReference type="InterPro" id="IPR000160">
    <property type="entry name" value="GGDEF_dom"/>
</dbReference>